<evidence type="ECO:0000256" key="2">
    <source>
        <dbReference type="SAM" id="Phobius"/>
    </source>
</evidence>
<dbReference type="SUPFAM" id="SSF101447">
    <property type="entry name" value="Formin homology 2 domain (FH2 domain)"/>
    <property type="match status" value="1"/>
</dbReference>
<keyword evidence="3" id="KW-1185">Reference proteome</keyword>
<dbReference type="PANTHER" id="PTHR28358">
    <property type="entry name" value="TRANSMEMBRANE PROTEIN 127"/>
    <property type="match status" value="1"/>
</dbReference>
<feature type="region of interest" description="Disordered" evidence="1">
    <location>
        <begin position="1"/>
        <end position="34"/>
    </location>
</feature>
<dbReference type="InterPro" id="IPR033331">
    <property type="entry name" value="TMEM127"/>
</dbReference>
<accession>A0A6P8RUS7</accession>
<proteinExistence type="predicted"/>
<keyword evidence="2" id="KW-1133">Transmembrane helix</keyword>
<keyword evidence="2" id="KW-0472">Membrane</keyword>
<dbReference type="PANTHER" id="PTHR28358:SF1">
    <property type="entry name" value="TRANSMEMBRANE PROTEIN 127"/>
    <property type="match status" value="1"/>
</dbReference>
<gene>
    <name evidence="4" type="primary">LOC117364152</name>
</gene>
<dbReference type="KEGG" id="gsh:117364152"/>
<dbReference type="OrthoDB" id="9939165at2759"/>
<sequence length="264" mass="28423">MEKPPPPPPPPPPAAAAAPLPFPPSPLGGSASVESPPPKRCMSAAFMQCLAVVAMCAAIADPSWIEVHEMSRLGSDCCVFGVAYVLHRGGNFTQTGQFYLFDQNGITLMVLMATCCYLSILMGLLAFLLDFLLIKKLDILGVKIATLIHVFAALSSASAVVLCTCLFVIILNNAKEYPSQETDLITAFGESFFFAIFSFVVSVFAAILSFRAGRTLRRPSSVRNVLWLNLNVLPKTNVLQTVSASIIIKVPSVKQGKHLTFSMP</sequence>
<evidence type="ECO:0000313" key="4">
    <source>
        <dbReference type="RefSeq" id="XP_033808953.1"/>
    </source>
</evidence>
<dbReference type="GO" id="GO:0008285">
    <property type="term" value="P:negative regulation of cell population proliferation"/>
    <property type="evidence" value="ECO:0007669"/>
    <property type="project" value="InterPro"/>
</dbReference>
<dbReference type="GO" id="GO:0032007">
    <property type="term" value="P:negative regulation of TOR signaling"/>
    <property type="evidence" value="ECO:0007669"/>
    <property type="project" value="InterPro"/>
</dbReference>
<dbReference type="RefSeq" id="XP_033808953.1">
    <property type="nucleotide sequence ID" value="XM_033953062.1"/>
</dbReference>
<keyword evidence="2" id="KW-0812">Transmembrane</keyword>
<name>A0A6P8RUS7_GEOSA</name>
<feature type="transmembrane region" description="Helical" evidence="2">
    <location>
        <begin position="106"/>
        <end position="134"/>
    </location>
</feature>
<dbReference type="InParanoid" id="A0A6P8RUS7"/>
<organism evidence="3 4">
    <name type="scientific">Geotrypetes seraphini</name>
    <name type="common">Gaboon caecilian</name>
    <name type="synonym">Caecilia seraphini</name>
    <dbReference type="NCBI Taxonomy" id="260995"/>
    <lineage>
        <taxon>Eukaryota</taxon>
        <taxon>Metazoa</taxon>
        <taxon>Chordata</taxon>
        <taxon>Craniata</taxon>
        <taxon>Vertebrata</taxon>
        <taxon>Euteleostomi</taxon>
        <taxon>Amphibia</taxon>
        <taxon>Gymnophiona</taxon>
        <taxon>Geotrypetes</taxon>
    </lineage>
</organism>
<dbReference type="GO" id="GO:0016020">
    <property type="term" value="C:membrane"/>
    <property type="evidence" value="ECO:0007669"/>
    <property type="project" value="TreeGrafter"/>
</dbReference>
<evidence type="ECO:0000256" key="1">
    <source>
        <dbReference type="SAM" id="MobiDB-lite"/>
    </source>
</evidence>
<dbReference type="AlphaFoldDB" id="A0A6P8RUS7"/>
<feature type="compositionally biased region" description="Pro residues" evidence="1">
    <location>
        <begin position="1"/>
        <end position="26"/>
    </location>
</feature>
<protein>
    <submittedName>
        <fullName evidence="4">Transmembrane protein 127-like isoform X1</fullName>
    </submittedName>
</protein>
<feature type="transmembrane region" description="Helical" evidence="2">
    <location>
        <begin position="191"/>
        <end position="210"/>
    </location>
</feature>
<dbReference type="GeneID" id="117364152"/>
<dbReference type="Proteomes" id="UP000515159">
    <property type="component" value="Chromosome 1"/>
</dbReference>
<reference evidence="4" key="1">
    <citation type="submission" date="2025-08" db="UniProtKB">
        <authorList>
            <consortium name="RefSeq"/>
        </authorList>
    </citation>
    <scope>IDENTIFICATION</scope>
</reference>
<evidence type="ECO:0000313" key="3">
    <source>
        <dbReference type="Proteomes" id="UP000515159"/>
    </source>
</evidence>
<feature type="transmembrane region" description="Helical" evidence="2">
    <location>
        <begin position="146"/>
        <end position="171"/>
    </location>
</feature>